<dbReference type="GO" id="GO:0004818">
    <property type="term" value="F:glutamate-tRNA ligase activity"/>
    <property type="evidence" value="ECO:0007669"/>
    <property type="project" value="TreeGrafter"/>
</dbReference>
<keyword evidence="5 7" id="KW-0067">ATP-binding</keyword>
<keyword evidence="12" id="KW-1185">Reference proteome</keyword>
<sequence>MNNTSYIGRFAPSPSGSLHFGSLVAALGSYLRARSKQGQWLLRIEDIDPPREVSGAADDIMRTLEAFGLHWDGEVLYQSRRLQDYQQHIDALLESNQAYYCQCTRKQIQQRGGVYDGRCRELQLKQGAIRIHNQLAVARFIDGHLGKVCVDPAFAAEDFIIKRSDGLYAYQLAVVLDDAFQGITEIVRGADLLEASCRQISLFRQFGFQEPSFFHLPLASTQAGLKLSKQNHATPVDKRHPQPALLAALEFLGQTAVTPQADVTQMLAQAVAQFDPDSIPKQTEILIGR</sequence>
<gene>
    <name evidence="7 11" type="primary">gluQ</name>
    <name evidence="11" type="ORF">NCTC10738_00620</name>
    <name evidence="10" type="ORF">TUM17379_09650</name>
</gene>
<dbReference type="Proteomes" id="UP000825078">
    <property type="component" value="Chromosome"/>
</dbReference>
<feature type="binding site" evidence="7">
    <location>
        <position position="103"/>
    </location>
    <ligand>
        <name>Zn(2+)</name>
        <dbReference type="ChEBI" id="CHEBI:29105"/>
    </ligand>
</feature>
<dbReference type="PRINTS" id="PR00987">
    <property type="entry name" value="TRNASYNTHGLU"/>
</dbReference>
<dbReference type="Gene3D" id="3.40.50.620">
    <property type="entry name" value="HUPs"/>
    <property type="match status" value="1"/>
</dbReference>
<evidence type="ECO:0000259" key="9">
    <source>
        <dbReference type="Pfam" id="PF00749"/>
    </source>
</evidence>
<feature type="short sequence motif" description="'HIGH' region" evidence="7">
    <location>
        <begin position="12"/>
        <end position="22"/>
    </location>
</feature>
<feature type="short sequence motif" description="'KMSKS' region" evidence="7">
    <location>
        <begin position="226"/>
        <end position="230"/>
    </location>
</feature>
<feature type="binding site" evidence="7">
    <location>
        <position position="188"/>
    </location>
    <ligand>
        <name>L-glutamate</name>
        <dbReference type="ChEBI" id="CHEBI:29985"/>
    </ligand>
</feature>
<dbReference type="AlphaFoldDB" id="A0A379YWG1"/>
<dbReference type="EC" id="6.1.1.-" evidence="7"/>
<dbReference type="FunFam" id="3.40.50.620:FF:000093">
    <property type="entry name" value="Glutamyl-Q tRNA(Asp) synthetase"/>
    <property type="match status" value="1"/>
</dbReference>
<dbReference type="GO" id="GO:0005829">
    <property type="term" value="C:cytosol"/>
    <property type="evidence" value="ECO:0007669"/>
    <property type="project" value="TreeGrafter"/>
</dbReference>
<evidence type="ECO:0000256" key="3">
    <source>
        <dbReference type="ARBA" id="ARBA00022741"/>
    </source>
</evidence>
<comment type="function">
    <text evidence="7">Catalyzes the tRNA-independent activation of glutamate in presence of ATP and the subsequent transfer of glutamate onto a tRNA(Asp). Glutamate is transferred on the 2-amino-5-(4,5-dihydroxy-2-cyclopenten-1-yl) moiety of the queuosine in the wobble position of the QUC anticodon.</text>
</comment>
<dbReference type="InterPro" id="IPR022380">
    <property type="entry name" value="Glu-Q_tRNA(Asp)_Synthase"/>
</dbReference>
<protein>
    <recommendedName>
        <fullName evidence="7">Glutamyl-Q tRNA(Asp) synthetase</fullName>
        <shortName evidence="7">Glu-Q-RSs</shortName>
        <ecNumber evidence="7">6.1.1.-</ecNumber>
    </recommendedName>
</protein>
<dbReference type="GO" id="GO:0006400">
    <property type="term" value="P:tRNA modification"/>
    <property type="evidence" value="ECO:0007669"/>
    <property type="project" value="InterPro"/>
</dbReference>
<dbReference type="NCBIfam" id="NF004314">
    <property type="entry name" value="PRK05710.1-3"/>
    <property type="match status" value="1"/>
</dbReference>
<evidence type="ECO:0000256" key="8">
    <source>
        <dbReference type="RuleBase" id="RU363037"/>
    </source>
</evidence>
<keyword evidence="4 7" id="KW-0862">Zinc</keyword>
<evidence type="ECO:0000256" key="7">
    <source>
        <dbReference type="HAMAP-Rule" id="MF_01428"/>
    </source>
</evidence>
<dbReference type="PANTHER" id="PTHR43311">
    <property type="entry name" value="GLUTAMATE--TRNA LIGASE"/>
    <property type="match status" value="1"/>
</dbReference>
<feature type="binding site" evidence="7">
    <location>
        <position position="119"/>
    </location>
    <ligand>
        <name>Zn(2+)</name>
        <dbReference type="ChEBI" id="CHEBI:29105"/>
    </ligand>
</feature>
<dbReference type="Proteomes" id="UP000254069">
    <property type="component" value="Unassembled WGS sequence"/>
</dbReference>
<organism evidence="11 12">
    <name type="scientific">Shewanella algae</name>
    <dbReference type="NCBI Taxonomy" id="38313"/>
    <lineage>
        <taxon>Bacteria</taxon>
        <taxon>Pseudomonadati</taxon>
        <taxon>Pseudomonadota</taxon>
        <taxon>Gammaproteobacteria</taxon>
        <taxon>Alteromonadales</taxon>
        <taxon>Shewanellaceae</taxon>
        <taxon>Shewanella</taxon>
    </lineage>
</organism>
<dbReference type="GO" id="GO:0005524">
    <property type="term" value="F:ATP binding"/>
    <property type="evidence" value="ECO:0007669"/>
    <property type="project" value="UniProtKB-KW"/>
</dbReference>
<feature type="domain" description="Glutamyl/glutaminyl-tRNA synthetase class Ib catalytic" evidence="9">
    <location>
        <begin position="9"/>
        <end position="239"/>
    </location>
</feature>
<dbReference type="EMBL" id="UGYO01000001">
    <property type="protein sequence ID" value="SUI51287.1"/>
    <property type="molecule type" value="Genomic_DNA"/>
</dbReference>
<proteinExistence type="inferred from homology"/>
<evidence type="ECO:0000256" key="4">
    <source>
        <dbReference type="ARBA" id="ARBA00022833"/>
    </source>
</evidence>
<feature type="binding site" evidence="7">
    <location>
        <position position="45"/>
    </location>
    <ligand>
        <name>L-glutamate</name>
        <dbReference type="ChEBI" id="CHEBI:29985"/>
    </ligand>
</feature>
<keyword evidence="8" id="KW-0648">Protein biosynthesis</keyword>
<feature type="binding site" evidence="7">
    <location>
        <begin position="9"/>
        <end position="13"/>
    </location>
    <ligand>
        <name>L-glutamate</name>
        <dbReference type="ChEBI" id="CHEBI:29985"/>
    </ligand>
</feature>
<name>A0A379YWG1_9GAMM</name>
<dbReference type="InterPro" id="IPR000924">
    <property type="entry name" value="Glu/Gln-tRNA-synth"/>
</dbReference>
<keyword evidence="3 7" id="KW-0547">Nucleotide-binding</keyword>
<evidence type="ECO:0000313" key="10">
    <source>
        <dbReference type="EMBL" id="BCV43947.1"/>
    </source>
</evidence>
<feature type="binding site" evidence="7">
    <location>
        <position position="115"/>
    </location>
    <ligand>
        <name>Zn(2+)</name>
        <dbReference type="ChEBI" id="CHEBI:29105"/>
    </ligand>
</feature>
<evidence type="ECO:0000313" key="12">
    <source>
        <dbReference type="Proteomes" id="UP000254069"/>
    </source>
</evidence>
<reference evidence="10" key="2">
    <citation type="submission" date="2021-05" db="EMBL/GenBank/DDBJ databases">
        <title>Molecular characterization for Shewanella algae harboring chromosomal blaOXA-55-like strains isolated from clinical and environment sample.</title>
        <authorList>
            <person name="Ohama Y."/>
            <person name="Aoki K."/>
            <person name="Harada S."/>
            <person name="Moriya K."/>
            <person name="Ishii Y."/>
            <person name="Tateda K."/>
        </authorList>
    </citation>
    <scope>NUCLEOTIDE SEQUENCE</scope>
    <source>
        <strain evidence="10">TUM17379</strain>
    </source>
</reference>
<dbReference type="PANTHER" id="PTHR43311:SF1">
    <property type="entry name" value="GLUTAMYL-Q TRNA(ASP) SYNTHETASE"/>
    <property type="match status" value="1"/>
</dbReference>
<dbReference type="NCBIfam" id="TIGR03838">
    <property type="entry name" value="queuosine_YadB"/>
    <property type="match status" value="1"/>
</dbReference>
<comment type="cofactor">
    <cofactor evidence="7">
        <name>Zn(2+)</name>
        <dbReference type="ChEBI" id="CHEBI:29105"/>
    </cofactor>
    <text evidence="7">Binds 1 zinc ion per subunit.</text>
</comment>
<evidence type="ECO:0000256" key="5">
    <source>
        <dbReference type="ARBA" id="ARBA00022840"/>
    </source>
</evidence>
<accession>A0A379YWG1</accession>
<dbReference type="GO" id="GO:0006424">
    <property type="term" value="P:glutamyl-tRNA aminoacylation"/>
    <property type="evidence" value="ECO:0007669"/>
    <property type="project" value="InterPro"/>
</dbReference>
<evidence type="ECO:0000256" key="2">
    <source>
        <dbReference type="ARBA" id="ARBA00022723"/>
    </source>
</evidence>
<dbReference type="SUPFAM" id="SSF52374">
    <property type="entry name" value="Nucleotidylyl transferase"/>
    <property type="match status" value="1"/>
</dbReference>
<feature type="binding site" evidence="7">
    <location>
        <position position="101"/>
    </location>
    <ligand>
        <name>Zn(2+)</name>
        <dbReference type="ChEBI" id="CHEBI:29105"/>
    </ligand>
</feature>
<keyword evidence="1 7" id="KW-0436">Ligase</keyword>
<dbReference type="InterPro" id="IPR049940">
    <property type="entry name" value="GluQ/Sye"/>
</dbReference>
<dbReference type="Pfam" id="PF00749">
    <property type="entry name" value="tRNA-synt_1c"/>
    <property type="match status" value="1"/>
</dbReference>
<feature type="binding site" evidence="7">
    <location>
        <position position="170"/>
    </location>
    <ligand>
        <name>L-glutamate</name>
        <dbReference type="ChEBI" id="CHEBI:29985"/>
    </ligand>
</feature>
<dbReference type="InterPro" id="IPR020058">
    <property type="entry name" value="Glu/Gln-tRNA-synth_Ib_cat-dom"/>
</dbReference>
<reference evidence="11 12" key="1">
    <citation type="submission" date="2018-06" db="EMBL/GenBank/DDBJ databases">
        <authorList>
            <consortium name="Pathogen Informatics"/>
            <person name="Doyle S."/>
        </authorList>
    </citation>
    <scope>NUCLEOTIDE SEQUENCE [LARGE SCALE GENOMIC DNA]</scope>
    <source>
        <strain evidence="11 12">NCTC10738</strain>
    </source>
</reference>
<comment type="similarity">
    <text evidence="7">Belongs to the class-I aminoacyl-tRNA synthetase family. GluQ subfamily.</text>
</comment>
<keyword evidence="6 7" id="KW-0030">Aminoacyl-tRNA synthetase</keyword>
<keyword evidence="2 7" id="KW-0479">Metal-binding</keyword>
<evidence type="ECO:0000313" key="11">
    <source>
        <dbReference type="EMBL" id="SUI51287.1"/>
    </source>
</evidence>
<evidence type="ECO:0000256" key="6">
    <source>
        <dbReference type="ARBA" id="ARBA00023146"/>
    </source>
</evidence>
<feature type="binding site" evidence="7">
    <location>
        <position position="229"/>
    </location>
    <ligand>
        <name>ATP</name>
        <dbReference type="ChEBI" id="CHEBI:30616"/>
    </ligand>
</feature>
<dbReference type="GO" id="GO:0008270">
    <property type="term" value="F:zinc ion binding"/>
    <property type="evidence" value="ECO:0007669"/>
    <property type="project" value="UniProtKB-UniRule"/>
</dbReference>
<dbReference type="EMBL" id="AP024613">
    <property type="protein sequence ID" value="BCV43947.1"/>
    <property type="molecule type" value="Genomic_DNA"/>
</dbReference>
<dbReference type="RefSeq" id="WP_025886961.1">
    <property type="nucleotide sequence ID" value="NZ_AP024609.1"/>
</dbReference>
<evidence type="ECO:0000256" key="1">
    <source>
        <dbReference type="ARBA" id="ARBA00022598"/>
    </source>
</evidence>
<dbReference type="HAMAP" id="MF_01428">
    <property type="entry name" value="Glu_Q_tRNA_synth"/>
    <property type="match status" value="1"/>
</dbReference>
<dbReference type="InterPro" id="IPR014729">
    <property type="entry name" value="Rossmann-like_a/b/a_fold"/>
</dbReference>